<gene>
    <name evidence="1" type="ORF">K0M31_004923</name>
</gene>
<sequence length="146" mass="17338">MRIGGFAERTKFVEWKNVGGGNKEFENGNVLSWIAFHTHFVVPLSWLSMYENAKVIAREEREVENYSLSVTETTNVLHVWKGQNTNLRKQGRGDNQKLIPRARSGNTKEENRFWLEKDERKRRKGRLHAIQENVRKWRNREITWKG</sequence>
<proteinExistence type="predicted"/>
<comment type="caution">
    <text evidence="1">The sequence shown here is derived from an EMBL/GenBank/DDBJ whole genome shotgun (WGS) entry which is preliminary data.</text>
</comment>
<organism evidence="1 2">
    <name type="scientific">Melipona bicolor</name>
    <dbReference type="NCBI Taxonomy" id="60889"/>
    <lineage>
        <taxon>Eukaryota</taxon>
        <taxon>Metazoa</taxon>
        <taxon>Ecdysozoa</taxon>
        <taxon>Arthropoda</taxon>
        <taxon>Hexapoda</taxon>
        <taxon>Insecta</taxon>
        <taxon>Pterygota</taxon>
        <taxon>Neoptera</taxon>
        <taxon>Endopterygota</taxon>
        <taxon>Hymenoptera</taxon>
        <taxon>Apocrita</taxon>
        <taxon>Aculeata</taxon>
        <taxon>Apoidea</taxon>
        <taxon>Anthophila</taxon>
        <taxon>Apidae</taxon>
        <taxon>Melipona</taxon>
    </lineage>
</organism>
<dbReference type="EMBL" id="JAHYIQ010000014">
    <property type="protein sequence ID" value="KAK1126295.1"/>
    <property type="molecule type" value="Genomic_DNA"/>
</dbReference>
<accession>A0AA40KMW0</accession>
<protein>
    <submittedName>
        <fullName evidence="1">Uncharacterized protein</fullName>
    </submittedName>
</protein>
<evidence type="ECO:0000313" key="2">
    <source>
        <dbReference type="Proteomes" id="UP001177670"/>
    </source>
</evidence>
<dbReference type="Proteomes" id="UP001177670">
    <property type="component" value="Unassembled WGS sequence"/>
</dbReference>
<evidence type="ECO:0000313" key="1">
    <source>
        <dbReference type="EMBL" id="KAK1126295.1"/>
    </source>
</evidence>
<dbReference type="AlphaFoldDB" id="A0AA40KMW0"/>
<name>A0AA40KMW0_9HYME</name>
<reference evidence="1" key="1">
    <citation type="submission" date="2021-10" db="EMBL/GenBank/DDBJ databases">
        <title>Melipona bicolor Genome sequencing and assembly.</title>
        <authorList>
            <person name="Araujo N.S."/>
            <person name="Arias M.C."/>
        </authorList>
    </citation>
    <scope>NUCLEOTIDE SEQUENCE</scope>
    <source>
        <strain evidence="1">USP_2M_L1-L4_2017</strain>
        <tissue evidence="1">Whole body</tissue>
    </source>
</reference>
<keyword evidence="2" id="KW-1185">Reference proteome</keyword>